<keyword evidence="15" id="KW-1185">Reference proteome</keyword>
<dbReference type="InterPro" id="IPR011577">
    <property type="entry name" value="Cyt_b561_bac/Ni-Hgenase"/>
</dbReference>
<feature type="domain" description="Cytochrome b561 bacterial/Ni-hydrogenase" evidence="13">
    <location>
        <begin position="38"/>
        <end position="227"/>
    </location>
</feature>
<evidence type="ECO:0000256" key="3">
    <source>
        <dbReference type="ARBA" id="ARBA00022448"/>
    </source>
</evidence>
<protein>
    <submittedName>
        <fullName evidence="14">Thiosulfate reductase cytochrome b subunit</fullName>
    </submittedName>
</protein>
<evidence type="ECO:0000256" key="4">
    <source>
        <dbReference type="ARBA" id="ARBA00022475"/>
    </source>
</evidence>
<keyword evidence="7" id="KW-0479">Metal-binding</keyword>
<evidence type="ECO:0000313" key="14">
    <source>
        <dbReference type="EMBL" id="SMF62565.1"/>
    </source>
</evidence>
<dbReference type="PRINTS" id="PR00161">
    <property type="entry name" value="NIHGNASECYTB"/>
</dbReference>
<evidence type="ECO:0000256" key="9">
    <source>
        <dbReference type="ARBA" id="ARBA00022989"/>
    </source>
</evidence>
<sequence>MRAAVSRGRAGFARRPQSGQTLFATVNSEVALHQAPIHPLWVRVSHWINAASIVLMCLSGWQVYEASPIFQAIRFPASITLGGWLGGALLWHFAVMWILAANFVVYLALGIFTGRLRTRLFPIGIRAIATDLAAALRGRLAHGDPGQYNAAQKLAYLAVIADIVLAVLSGLAIWKPVQLPLLRMLMGGFDTARIIHFAAMSVLVAFLAIHVAMVALVPRSLLTMIRGR</sequence>
<dbReference type="GO" id="GO:0005506">
    <property type="term" value="F:iron ion binding"/>
    <property type="evidence" value="ECO:0007669"/>
    <property type="project" value="InterPro"/>
</dbReference>
<dbReference type="PANTHER" id="PTHR30485:SF1">
    <property type="entry name" value="CYTOCHROME YDHU-RELATED"/>
    <property type="match status" value="1"/>
</dbReference>
<keyword evidence="6 12" id="KW-0812">Transmembrane</keyword>
<dbReference type="OrthoDB" id="197262at2"/>
<feature type="transmembrane region" description="Helical" evidence="12">
    <location>
        <begin position="84"/>
        <end position="109"/>
    </location>
</feature>
<keyword evidence="8" id="KW-0249">Electron transport</keyword>
<dbReference type="GO" id="GO:0020037">
    <property type="term" value="F:heme binding"/>
    <property type="evidence" value="ECO:0007669"/>
    <property type="project" value="TreeGrafter"/>
</dbReference>
<dbReference type="SUPFAM" id="SSF81342">
    <property type="entry name" value="Transmembrane di-heme cytochromes"/>
    <property type="match status" value="1"/>
</dbReference>
<gene>
    <name evidence="14" type="ORF">SAMN06295900_11311</name>
</gene>
<dbReference type="Gene3D" id="1.20.950.20">
    <property type="entry name" value="Transmembrane di-heme cytochromes, Chain C"/>
    <property type="match status" value="1"/>
</dbReference>
<evidence type="ECO:0000256" key="11">
    <source>
        <dbReference type="ARBA" id="ARBA00023136"/>
    </source>
</evidence>
<dbReference type="GO" id="GO:0022904">
    <property type="term" value="P:respiratory electron transport chain"/>
    <property type="evidence" value="ECO:0007669"/>
    <property type="project" value="InterPro"/>
</dbReference>
<dbReference type="Proteomes" id="UP000192911">
    <property type="component" value="Unassembled WGS sequence"/>
</dbReference>
<evidence type="ECO:0000259" key="13">
    <source>
        <dbReference type="Pfam" id="PF01292"/>
    </source>
</evidence>
<keyword evidence="3" id="KW-0813">Transport</keyword>
<evidence type="ECO:0000256" key="7">
    <source>
        <dbReference type="ARBA" id="ARBA00022723"/>
    </source>
</evidence>
<feature type="transmembrane region" description="Helical" evidence="12">
    <location>
        <begin position="47"/>
        <end position="64"/>
    </location>
</feature>
<dbReference type="GO" id="GO:0009055">
    <property type="term" value="F:electron transfer activity"/>
    <property type="evidence" value="ECO:0007669"/>
    <property type="project" value="InterPro"/>
</dbReference>
<keyword evidence="11 12" id="KW-0472">Membrane</keyword>
<evidence type="ECO:0000256" key="6">
    <source>
        <dbReference type="ARBA" id="ARBA00022692"/>
    </source>
</evidence>
<keyword evidence="4" id="KW-1003">Cell membrane</keyword>
<evidence type="ECO:0000256" key="8">
    <source>
        <dbReference type="ARBA" id="ARBA00022982"/>
    </source>
</evidence>
<dbReference type="PANTHER" id="PTHR30485">
    <property type="entry name" value="NI/FE-HYDROGENASE 1 B-TYPE CYTOCHROME SUBUNIT"/>
    <property type="match status" value="1"/>
</dbReference>
<dbReference type="Pfam" id="PF01292">
    <property type="entry name" value="Ni_hydr_CYTB"/>
    <property type="match status" value="1"/>
</dbReference>
<name>A0A1X7G2A6_TRICW</name>
<keyword evidence="9 12" id="KW-1133">Transmembrane helix</keyword>
<keyword evidence="10" id="KW-0408">Iron</keyword>
<dbReference type="STRING" id="28094.SAMN06295900_11311"/>
<dbReference type="GeneID" id="95553154"/>
<comment type="similarity">
    <text evidence="2">Belongs to the HupC/HyaC/HydC family.</text>
</comment>
<evidence type="ECO:0000256" key="10">
    <source>
        <dbReference type="ARBA" id="ARBA00023004"/>
    </source>
</evidence>
<dbReference type="GO" id="GO:0005886">
    <property type="term" value="C:plasma membrane"/>
    <property type="evidence" value="ECO:0007669"/>
    <property type="project" value="UniProtKB-SubCell"/>
</dbReference>
<dbReference type="InterPro" id="IPR051542">
    <property type="entry name" value="Hydrogenase_cytochrome"/>
</dbReference>
<evidence type="ECO:0000256" key="5">
    <source>
        <dbReference type="ARBA" id="ARBA00022617"/>
    </source>
</evidence>
<comment type="subcellular location">
    <subcellularLocation>
        <location evidence="1">Cell membrane</location>
        <topology evidence="1">Multi-pass membrane protein</topology>
    </subcellularLocation>
</comment>
<dbReference type="EMBL" id="FXAH01000013">
    <property type="protein sequence ID" value="SMF62565.1"/>
    <property type="molecule type" value="Genomic_DNA"/>
</dbReference>
<dbReference type="RefSeq" id="WP_085229427.1">
    <property type="nucleotide sequence ID" value="NZ_BSQD01000007.1"/>
</dbReference>
<evidence type="ECO:0000313" key="15">
    <source>
        <dbReference type="Proteomes" id="UP000192911"/>
    </source>
</evidence>
<keyword evidence="5" id="KW-0349">Heme</keyword>
<evidence type="ECO:0000256" key="1">
    <source>
        <dbReference type="ARBA" id="ARBA00004651"/>
    </source>
</evidence>
<dbReference type="InterPro" id="IPR016174">
    <property type="entry name" value="Di-haem_cyt_TM"/>
</dbReference>
<evidence type="ECO:0000256" key="2">
    <source>
        <dbReference type="ARBA" id="ARBA00008622"/>
    </source>
</evidence>
<dbReference type="AlphaFoldDB" id="A0A1X7G2A6"/>
<proteinExistence type="inferred from homology"/>
<accession>A0A1X7G2A6</accession>
<dbReference type="InterPro" id="IPR000516">
    <property type="entry name" value="Ni-dep_Hydgase_cyt-B"/>
</dbReference>
<reference evidence="15" key="1">
    <citation type="submission" date="2017-04" db="EMBL/GenBank/DDBJ databases">
        <authorList>
            <person name="Varghese N."/>
            <person name="Submissions S."/>
        </authorList>
    </citation>
    <scope>NUCLEOTIDE SEQUENCE [LARGE SCALE GENOMIC DNA]</scope>
    <source>
        <strain evidence="15">Ballard 720</strain>
    </source>
</reference>
<feature type="transmembrane region" description="Helical" evidence="12">
    <location>
        <begin position="154"/>
        <end position="174"/>
    </location>
</feature>
<evidence type="ECO:0000256" key="12">
    <source>
        <dbReference type="SAM" id="Phobius"/>
    </source>
</evidence>
<organism evidence="14 15">
    <name type="scientific">Trinickia caryophylli</name>
    <name type="common">Paraburkholderia caryophylli</name>
    <dbReference type="NCBI Taxonomy" id="28094"/>
    <lineage>
        <taxon>Bacteria</taxon>
        <taxon>Pseudomonadati</taxon>
        <taxon>Pseudomonadota</taxon>
        <taxon>Betaproteobacteria</taxon>
        <taxon>Burkholderiales</taxon>
        <taxon>Burkholderiaceae</taxon>
        <taxon>Trinickia</taxon>
    </lineage>
</organism>
<feature type="transmembrane region" description="Helical" evidence="12">
    <location>
        <begin position="194"/>
        <end position="218"/>
    </location>
</feature>